<sequence length="62" mass="7325">MKLISKYGWSIVPQDNSFLYYEMNSKGQEIGYFLDILLIIVLLRLIRILILNANMVRGIRTY</sequence>
<organism evidence="2 3">
    <name type="scientific">Clostridium uliginosum</name>
    <dbReference type="NCBI Taxonomy" id="119641"/>
    <lineage>
        <taxon>Bacteria</taxon>
        <taxon>Bacillati</taxon>
        <taxon>Bacillota</taxon>
        <taxon>Clostridia</taxon>
        <taxon>Eubacteriales</taxon>
        <taxon>Clostridiaceae</taxon>
        <taxon>Clostridium</taxon>
    </lineage>
</organism>
<dbReference type="AlphaFoldDB" id="A0A1I1P660"/>
<proteinExistence type="predicted"/>
<name>A0A1I1P660_9CLOT</name>
<dbReference type="EMBL" id="FOMG01000018">
    <property type="protein sequence ID" value="SFD05215.1"/>
    <property type="molecule type" value="Genomic_DNA"/>
</dbReference>
<reference evidence="2 3" key="1">
    <citation type="submission" date="2016-10" db="EMBL/GenBank/DDBJ databases">
        <authorList>
            <person name="de Groot N.N."/>
        </authorList>
    </citation>
    <scope>NUCLEOTIDE SEQUENCE [LARGE SCALE GENOMIC DNA]</scope>
    <source>
        <strain evidence="2 3">DSM 12992</strain>
    </source>
</reference>
<evidence type="ECO:0000313" key="2">
    <source>
        <dbReference type="EMBL" id="SFD05215.1"/>
    </source>
</evidence>
<protein>
    <submittedName>
        <fullName evidence="2">Uncharacterized protein</fullName>
    </submittedName>
</protein>
<keyword evidence="1" id="KW-0812">Transmembrane</keyword>
<dbReference type="RefSeq" id="WP_242943326.1">
    <property type="nucleotide sequence ID" value="NZ_FOMG01000018.1"/>
</dbReference>
<accession>A0A1I1P660</accession>
<evidence type="ECO:0000313" key="3">
    <source>
        <dbReference type="Proteomes" id="UP000199263"/>
    </source>
</evidence>
<feature type="transmembrane region" description="Helical" evidence="1">
    <location>
        <begin position="30"/>
        <end position="50"/>
    </location>
</feature>
<evidence type="ECO:0000256" key="1">
    <source>
        <dbReference type="SAM" id="Phobius"/>
    </source>
</evidence>
<keyword evidence="3" id="KW-1185">Reference proteome</keyword>
<dbReference type="Proteomes" id="UP000199263">
    <property type="component" value="Unassembled WGS sequence"/>
</dbReference>
<keyword evidence="1" id="KW-0472">Membrane</keyword>
<gene>
    <name evidence="2" type="ORF">SAMN05421842_11816</name>
</gene>
<dbReference type="STRING" id="119641.SAMN05421842_11816"/>
<keyword evidence="1" id="KW-1133">Transmembrane helix</keyword>